<protein>
    <submittedName>
        <fullName evidence="1">Uncharacterized protein</fullName>
    </submittedName>
</protein>
<dbReference type="EMBL" id="CM020618">
    <property type="protein sequence ID" value="KAK1861019.1"/>
    <property type="molecule type" value="Genomic_DNA"/>
</dbReference>
<reference evidence="1" key="1">
    <citation type="submission" date="2019-11" db="EMBL/GenBank/DDBJ databases">
        <title>Nori genome reveals adaptations in red seaweeds to the harsh intertidal environment.</title>
        <authorList>
            <person name="Wang D."/>
            <person name="Mao Y."/>
        </authorList>
    </citation>
    <scope>NUCLEOTIDE SEQUENCE</scope>
    <source>
        <tissue evidence="1">Gametophyte</tissue>
    </source>
</reference>
<name>A0ACC3BSL8_PYRYE</name>
<comment type="caution">
    <text evidence="1">The sequence shown here is derived from an EMBL/GenBank/DDBJ whole genome shotgun (WGS) entry which is preliminary data.</text>
</comment>
<organism evidence="1 2">
    <name type="scientific">Pyropia yezoensis</name>
    <name type="common">Susabi-nori</name>
    <name type="synonym">Porphyra yezoensis</name>
    <dbReference type="NCBI Taxonomy" id="2788"/>
    <lineage>
        <taxon>Eukaryota</taxon>
        <taxon>Rhodophyta</taxon>
        <taxon>Bangiophyceae</taxon>
        <taxon>Bangiales</taxon>
        <taxon>Bangiaceae</taxon>
        <taxon>Pyropia</taxon>
    </lineage>
</organism>
<evidence type="ECO:0000313" key="1">
    <source>
        <dbReference type="EMBL" id="KAK1861019.1"/>
    </source>
</evidence>
<keyword evidence="2" id="KW-1185">Reference proteome</keyword>
<proteinExistence type="predicted"/>
<evidence type="ECO:0000313" key="2">
    <source>
        <dbReference type="Proteomes" id="UP000798662"/>
    </source>
</evidence>
<sequence>MLVRRMSSRLSSPFGRRSTEPHPAQAAERATRAAARDAERAAEEQFSIGAPHTLANYVTPALVLHERVRQPVLVSAPYGHGDRASDLFTLLGNGGRRYLREMSVFMSALQSNGFVLERAHLVTFHSWWVVTGRFMRYYLAVADKVWGQWLDAAVDREKTRPRSGGDGSVGVGVAVIGLRDALARLTATWTSFATASDAAAVMPILWRDCHGLAAAASVAFLAVEAALPAEVAAAPRGAKREAEARAVTMARRVFGEDVGLVILCHWLPPSWAGRLARKYLRDSADRQAWETTRRDYEAHSRHTLRFFEANQGRPTALGPADRPLRDPARLAIEPAPGGATLAIEAPPPMMAV</sequence>
<accession>A0ACC3BSL8</accession>
<gene>
    <name evidence="1" type="ORF">I4F81_003603</name>
</gene>
<dbReference type="Proteomes" id="UP000798662">
    <property type="component" value="Chromosome 1"/>
</dbReference>